<reference evidence="4" key="1">
    <citation type="submission" date="2016-10" db="EMBL/GenBank/DDBJ databases">
        <authorList>
            <person name="Varghese N."/>
            <person name="Submissions S."/>
        </authorList>
    </citation>
    <scope>NUCLEOTIDE SEQUENCE [LARGE SCALE GENOMIC DNA]</scope>
    <source>
        <strain evidence="4">DSM 23256</strain>
    </source>
</reference>
<sequence length="259" mass="28544">MKVALLQMDIVLGDVQANRQKALAMLEQGAKAGAKLFVLPELWTTGYVLDQLLEIGEPDGGPTVTMLQKFAKDNGVEIVGGSIAEIRDGKVYNTIYVIDSAGEVIGKYSKIHLVPMMNEEKYLAPGDKQGLFDLSFGKAGGIVCYDLRFTELTRALALKGAQVLFVPAEWPAVRGRHWLILSQARAIENQMFVVAVNRVGQDHSNTFFGHSLVVSPWGEVLAEGSETEEQVIIADIDLGIVPEIRRKVPVFADRRPQYY</sequence>
<dbReference type="STRING" id="1123285.SAMN05660235_00190"/>
<dbReference type="OrthoDB" id="9811121at2"/>
<evidence type="ECO:0000313" key="4">
    <source>
        <dbReference type="Proteomes" id="UP000243333"/>
    </source>
</evidence>
<comment type="similarity">
    <text evidence="1">Belongs to the carbon-nitrogen hydrolase superfamily. NIT1/NIT2 family.</text>
</comment>
<organism evidence="3 4">
    <name type="scientific">Sporolituus thermophilus DSM 23256</name>
    <dbReference type="NCBI Taxonomy" id="1123285"/>
    <lineage>
        <taxon>Bacteria</taxon>
        <taxon>Bacillati</taxon>
        <taxon>Bacillota</taxon>
        <taxon>Negativicutes</taxon>
        <taxon>Selenomonadales</taxon>
        <taxon>Sporomusaceae</taxon>
        <taxon>Sporolituus</taxon>
    </lineage>
</organism>
<dbReference type="EMBL" id="FNBU01000001">
    <property type="protein sequence ID" value="SDF02370.1"/>
    <property type="molecule type" value="Genomic_DNA"/>
</dbReference>
<evidence type="ECO:0000313" key="3">
    <source>
        <dbReference type="EMBL" id="SDF02370.1"/>
    </source>
</evidence>
<dbReference type="SUPFAM" id="SSF56317">
    <property type="entry name" value="Carbon-nitrogen hydrolase"/>
    <property type="match status" value="1"/>
</dbReference>
<dbReference type="InterPro" id="IPR036526">
    <property type="entry name" value="C-N_Hydrolase_sf"/>
</dbReference>
<dbReference type="CDD" id="cd07583">
    <property type="entry name" value="nitrilase_5"/>
    <property type="match status" value="1"/>
</dbReference>
<dbReference type="AlphaFoldDB" id="A0A1G7HPN4"/>
<feature type="domain" description="CN hydrolase" evidence="2">
    <location>
        <begin position="1"/>
        <end position="238"/>
    </location>
</feature>
<dbReference type="RefSeq" id="WP_093687223.1">
    <property type="nucleotide sequence ID" value="NZ_FNBU01000001.1"/>
</dbReference>
<dbReference type="PANTHER" id="PTHR23088">
    <property type="entry name" value="NITRILASE-RELATED"/>
    <property type="match status" value="1"/>
</dbReference>
<keyword evidence="4" id="KW-1185">Reference proteome</keyword>
<dbReference type="Pfam" id="PF00795">
    <property type="entry name" value="CN_hydrolase"/>
    <property type="match status" value="1"/>
</dbReference>
<dbReference type="PANTHER" id="PTHR23088:SF27">
    <property type="entry name" value="DEAMINATED GLUTATHIONE AMIDASE"/>
    <property type="match status" value="1"/>
</dbReference>
<keyword evidence="3" id="KW-0378">Hydrolase</keyword>
<accession>A0A1G7HPN4</accession>
<evidence type="ECO:0000256" key="1">
    <source>
        <dbReference type="ARBA" id="ARBA00010613"/>
    </source>
</evidence>
<dbReference type="PROSITE" id="PS50263">
    <property type="entry name" value="CN_HYDROLASE"/>
    <property type="match status" value="1"/>
</dbReference>
<dbReference type="Gene3D" id="3.60.110.10">
    <property type="entry name" value="Carbon-nitrogen hydrolase"/>
    <property type="match status" value="1"/>
</dbReference>
<gene>
    <name evidence="3" type="ORF">SAMN05660235_00190</name>
</gene>
<name>A0A1G7HPN4_9FIRM</name>
<dbReference type="GO" id="GO:0016787">
    <property type="term" value="F:hydrolase activity"/>
    <property type="evidence" value="ECO:0007669"/>
    <property type="project" value="UniProtKB-KW"/>
</dbReference>
<evidence type="ECO:0000259" key="2">
    <source>
        <dbReference type="PROSITE" id="PS50263"/>
    </source>
</evidence>
<dbReference type="InterPro" id="IPR003010">
    <property type="entry name" value="C-N_Hydrolase"/>
</dbReference>
<proteinExistence type="inferred from homology"/>
<dbReference type="Proteomes" id="UP000243333">
    <property type="component" value="Unassembled WGS sequence"/>
</dbReference>
<protein>
    <submittedName>
        <fullName evidence="3">Carbon-nitrogen hydrolase</fullName>
    </submittedName>
</protein>